<protein>
    <submittedName>
        <fullName evidence="1">Uncharacterized protein</fullName>
    </submittedName>
</protein>
<name>A0AAX2ZI11_9FIRM</name>
<proteinExistence type="predicted"/>
<dbReference type="KEGG" id="tem:JW646_05860"/>
<accession>A0AAX2ZI11</accession>
<dbReference type="Proteomes" id="UP001198983">
    <property type="component" value="Chromosome"/>
</dbReference>
<keyword evidence="2" id="KW-1185">Reference proteome</keyword>
<reference evidence="1 2" key="1">
    <citation type="journal article" date="2023" name="Int. J. Syst. Evol. Microbiol.">
        <title>Terrisporobacter hibernicus sp. nov., isolated from bovine faeces in Northern Ireland.</title>
        <authorList>
            <person name="Mitchell M."/>
            <person name="Nguyen S.V."/>
            <person name="Connor M."/>
            <person name="Fairley D.J."/>
            <person name="Donoghue O."/>
            <person name="Marshall H."/>
            <person name="Koolman L."/>
            <person name="McMullan G."/>
            <person name="Schaffer K.E."/>
            <person name="McGrath J.W."/>
            <person name="Fanning S."/>
        </authorList>
    </citation>
    <scope>NUCLEOTIDE SEQUENCE [LARGE SCALE GENOMIC DNA]</scope>
    <source>
        <strain evidence="1 2">MCA3</strain>
    </source>
</reference>
<dbReference type="AlphaFoldDB" id="A0AAX2ZI11"/>
<gene>
    <name evidence="1" type="ORF">JW646_05860</name>
</gene>
<dbReference type="EMBL" id="CP081135">
    <property type="protein sequence ID" value="UEL48974.1"/>
    <property type="molecule type" value="Genomic_DNA"/>
</dbReference>
<dbReference type="RefSeq" id="WP_074919244.1">
    <property type="nucleotide sequence ID" value="NZ_CP081135.1"/>
</dbReference>
<evidence type="ECO:0000313" key="1">
    <source>
        <dbReference type="EMBL" id="UEL48974.1"/>
    </source>
</evidence>
<evidence type="ECO:0000313" key="2">
    <source>
        <dbReference type="Proteomes" id="UP001198983"/>
    </source>
</evidence>
<sequence>MSSDGNLLQIVFDGIWGIGEIIVKAFRKKEEKKEPLDIFFNKVGLCNKDQEYPTVVETILNKEENVYKIWCPIGLGKSDFEKYSDALEVYLGKKIEVKSAKGFIYIK</sequence>
<organism evidence="1 2">
    <name type="scientific">Terrisporobacter hibernicus</name>
    <dbReference type="NCBI Taxonomy" id="2813371"/>
    <lineage>
        <taxon>Bacteria</taxon>
        <taxon>Bacillati</taxon>
        <taxon>Bacillota</taxon>
        <taxon>Clostridia</taxon>
        <taxon>Peptostreptococcales</taxon>
        <taxon>Peptostreptococcaceae</taxon>
        <taxon>Terrisporobacter</taxon>
    </lineage>
</organism>